<dbReference type="SUPFAM" id="SSF50494">
    <property type="entry name" value="Trypsin-like serine proteases"/>
    <property type="match status" value="1"/>
</dbReference>
<dbReference type="AlphaFoldDB" id="A0A3B1A803"/>
<proteinExistence type="predicted"/>
<dbReference type="InterPro" id="IPR009003">
    <property type="entry name" value="Peptidase_S1_PA"/>
</dbReference>
<gene>
    <name evidence="1" type="ORF">MNBD_GAMMA20-1625</name>
</gene>
<accession>A0A3B1A803</accession>
<dbReference type="EMBL" id="UOFU01000089">
    <property type="protein sequence ID" value="VAW96213.1"/>
    <property type="molecule type" value="Genomic_DNA"/>
</dbReference>
<name>A0A3B1A803_9ZZZZ</name>
<dbReference type="Gene3D" id="2.40.10.10">
    <property type="entry name" value="Trypsin-like serine proteases"/>
    <property type="match status" value="1"/>
</dbReference>
<organism evidence="1">
    <name type="scientific">hydrothermal vent metagenome</name>
    <dbReference type="NCBI Taxonomy" id="652676"/>
    <lineage>
        <taxon>unclassified sequences</taxon>
        <taxon>metagenomes</taxon>
        <taxon>ecological metagenomes</taxon>
    </lineage>
</organism>
<protein>
    <recommendedName>
        <fullName evidence="2">Serine protease</fullName>
    </recommendedName>
</protein>
<dbReference type="InterPro" id="IPR043504">
    <property type="entry name" value="Peptidase_S1_PA_chymotrypsin"/>
</dbReference>
<evidence type="ECO:0000313" key="1">
    <source>
        <dbReference type="EMBL" id="VAW96213.1"/>
    </source>
</evidence>
<sequence>MTHEKEKMQFSKIQEVRESSEESILELANVVGIGIGYKEVRGEASTETCISVYVQKKIAVKDLKSCDQVPKALGDVKTDVVEVGLIETQAFTSRVRPVKPGYSIGHYRVTAGTFGCLVREICPPCRVFILSNNHVLANSNAAKIGDPILQPGTHDGGSLPGDVIARLSRFQRIRFNDSKNFNLVDAAIARPRGRRNVVASIAGLGIPKGTIEATLGMAVIKSGRTTETTVGKVTGVDATIAVNFGSPGVAYFRDQILTTNMSQGGDSGSLLLSGQTNEATGLLFAGSSSITVHNNISNVLMALDVEIVTA</sequence>
<reference evidence="1" key="1">
    <citation type="submission" date="2018-06" db="EMBL/GenBank/DDBJ databases">
        <authorList>
            <person name="Zhirakovskaya E."/>
        </authorList>
    </citation>
    <scope>NUCLEOTIDE SEQUENCE</scope>
</reference>
<evidence type="ECO:0008006" key="2">
    <source>
        <dbReference type="Google" id="ProtNLM"/>
    </source>
</evidence>